<proteinExistence type="predicted"/>
<evidence type="ECO:0000313" key="1">
    <source>
        <dbReference type="EMBL" id="KIP10444.1"/>
    </source>
</evidence>
<sequence>MLRGLSQNRAYARHILKILSLSVAQSLAGFPFFTRARRPSPVSVYLRPSTWALEPDATTFAPDGRWSNKDMDPVSPEGKPWSTYNYIAYWIYDAANHVNWELTSNIYRLGVYAYQMLKAICPTIQHLPNYLLANANITSSGACEMSLH</sequence>
<accession>A0A0C3NYD4</accession>
<evidence type="ECO:0000313" key="2">
    <source>
        <dbReference type="Proteomes" id="UP000053257"/>
    </source>
</evidence>
<dbReference type="AlphaFoldDB" id="A0A0C3NYD4"/>
<dbReference type="HOGENOM" id="CLU_1759470_0_0_1"/>
<dbReference type="Gene3D" id="1.10.4160.10">
    <property type="entry name" value="Hydantoin permease"/>
    <property type="match status" value="1"/>
</dbReference>
<organism evidence="1 2">
    <name type="scientific">Phlebiopsis gigantea (strain 11061_1 CR5-6)</name>
    <name type="common">White-rot fungus</name>
    <name type="synonym">Peniophora gigantea</name>
    <dbReference type="NCBI Taxonomy" id="745531"/>
    <lineage>
        <taxon>Eukaryota</taxon>
        <taxon>Fungi</taxon>
        <taxon>Dikarya</taxon>
        <taxon>Basidiomycota</taxon>
        <taxon>Agaricomycotina</taxon>
        <taxon>Agaricomycetes</taxon>
        <taxon>Polyporales</taxon>
        <taxon>Phanerochaetaceae</taxon>
        <taxon>Phlebiopsis</taxon>
    </lineage>
</organism>
<dbReference type="OrthoDB" id="2018619at2759"/>
<gene>
    <name evidence="1" type="ORF">PHLGIDRAFT_230086</name>
</gene>
<protein>
    <submittedName>
        <fullName evidence="1">Uncharacterized protein</fullName>
    </submittedName>
</protein>
<keyword evidence="2" id="KW-1185">Reference proteome</keyword>
<dbReference type="Proteomes" id="UP000053257">
    <property type="component" value="Unassembled WGS sequence"/>
</dbReference>
<dbReference type="EMBL" id="KN840454">
    <property type="protein sequence ID" value="KIP10444.1"/>
    <property type="molecule type" value="Genomic_DNA"/>
</dbReference>
<name>A0A0C3NYD4_PHLG1</name>
<reference evidence="1 2" key="1">
    <citation type="journal article" date="2014" name="PLoS Genet.">
        <title>Analysis of the Phlebiopsis gigantea genome, transcriptome and secretome provides insight into its pioneer colonization strategies of wood.</title>
        <authorList>
            <person name="Hori C."/>
            <person name="Ishida T."/>
            <person name="Igarashi K."/>
            <person name="Samejima M."/>
            <person name="Suzuki H."/>
            <person name="Master E."/>
            <person name="Ferreira P."/>
            <person name="Ruiz-Duenas F.J."/>
            <person name="Held B."/>
            <person name="Canessa P."/>
            <person name="Larrondo L.F."/>
            <person name="Schmoll M."/>
            <person name="Druzhinina I.S."/>
            <person name="Kubicek C.P."/>
            <person name="Gaskell J.A."/>
            <person name="Kersten P."/>
            <person name="St John F."/>
            <person name="Glasner J."/>
            <person name="Sabat G."/>
            <person name="Splinter BonDurant S."/>
            <person name="Syed K."/>
            <person name="Yadav J."/>
            <person name="Mgbeahuruike A.C."/>
            <person name="Kovalchuk A."/>
            <person name="Asiegbu F.O."/>
            <person name="Lackner G."/>
            <person name="Hoffmeister D."/>
            <person name="Rencoret J."/>
            <person name="Gutierrez A."/>
            <person name="Sun H."/>
            <person name="Lindquist E."/>
            <person name="Barry K."/>
            <person name="Riley R."/>
            <person name="Grigoriev I.V."/>
            <person name="Henrissat B."/>
            <person name="Kues U."/>
            <person name="Berka R.M."/>
            <person name="Martinez A.T."/>
            <person name="Covert S.F."/>
            <person name="Blanchette R.A."/>
            <person name="Cullen D."/>
        </authorList>
    </citation>
    <scope>NUCLEOTIDE SEQUENCE [LARGE SCALE GENOMIC DNA]</scope>
    <source>
        <strain evidence="1 2">11061_1 CR5-6</strain>
    </source>
</reference>